<protein>
    <submittedName>
        <fullName evidence="3">Polyamine oxidase</fullName>
    </submittedName>
</protein>
<dbReference type="GO" id="GO:0001716">
    <property type="term" value="F:L-amino-acid oxidase activity"/>
    <property type="evidence" value="ECO:0007669"/>
    <property type="project" value="TreeGrafter"/>
</dbReference>
<dbReference type="Gene3D" id="3.50.50.60">
    <property type="entry name" value="FAD/NAD(P)-binding domain"/>
    <property type="match status" value="1"/>
</dbReference>
<reference evidence="3 4" key="1">
    <citation type="submission" date="2017-05" db="EMBL/GenBank/DDBJ databases">
        <title>Draft genome sequence of Elsinoe australis.</title>
        <authorList>
            <person name="Cheng Q."/>
        </authorList>
    </citation>
    <scope>NUCLEOTIDE SEQUENCE [LARGE SCALE GENOMIC DNA]</scope>
    <source>
        <strain evidence="3 4">NL1</strain>
    </source>
</reference>
<keyword evidence="1" id="KW-0732">Signal</keyword>
<dbReference type="InterPro" id="IPR050281">
    <property type="entry name" value="Flavin_monoamine_oxidase"/>
</dbReference>
<organism evidence="3 4">
    <name type="scientific">Elsinoe australis</name>
    <dbReference type="NCBI Taxonomy" id="40998"/>
    <lineage>
        <taxon>Eukaryota</taxon>
        <taxon>Fungi</taxon>
        <taxon>Dikarya</taxon>
        <taxon>Ascomycota</taxon>
        <taxon>Pezizomycotina</taxon>
        <taxon>Dothideomycetes</taxon>
        <taxon>Dothideomycetidae</taxon>
        <taxon>Myriangiales</taxon>
        <taxon>Elsinoaceae</taxon>
        <taxon>Elsinoe</taxon>
    </lineage>
</organism>
<keyword evidence="4" id="KW-1185">Reference proteome</keyword>
<dbReference type="SUPFAM" id="SSF51905">
    <property type="entry name" value="FAD/NAD(P)-binding domain"/>
    <property type="match status" value="1"/>
</dbReference>
<dbReference type="InterPro" id="IPR036188">
    <property type="entry name" value="FAD/NAD-bd_sf"/>
</dbReference>
<comment type="caution">
    <text evidence="3">The sequence shown here is derived from an EMBL/GenBank/DDBJ whole genome shotgun (WGS) entry which is preliminary data.</text>
</comment>
<dbReference type="InterPro" id="IPR002937">
    <property type="entry name" value="Amino_oxidase"/>
</dbReference>
<accession>A0A2P7Z0R9</accession>
<proteinExistence type="predicted"/>
<dbReference type="STRING" id="40998.A0A2P7Z0R9"/>
<name>A0A2P7Z0R9_9PEZI</name>
<gene>
    <name evidence="3" type="ORF">B9Z65_9198</name>
</gene>
<dbReference type="Pfam" id="PF01593">
    <property type="entry name" value="Amino_oxidase"/>
    <property type="match status" value="1"/>
</dbReference>
<dbReference type="AlphaFoldDB" id="A0A2P7Z0R9"/>
<dbReference type="Proteomes" id="UP000243723">
    <property type="component" value="Unassembled WGS sequence"/>
</dbReference>
<evidence type="ECO:0000313" key="4">
    <source>
        <dbReference type="Proteomes" id="UP000243723"/>
    </source>
</evidence>
<feature type="chain" id="PRO_5015153309" evidence="1">
    <location>
        <begin position="22"/>
        <end position="689"/>
    </location>
</feature>
<evidence type="ECO:0000259" key="2">
    <source>
        <dbReference type="Pfam" id="PF01593"/>
    </source>
</evidence>
<dbReference type="OrthoDB" id="7777654at2759"/>
<dbReference type="EMBL" id="NHZQ01000342">
    <property type="protein sequence ID" value="PSK41812.1"/>
    <property type="molecule type" value="Genomic_DNA"/>
</dbReference>
<feature type="signal peptide" evidence="1">
    <location>
        <begin position="1"/>
        <end position="21"/>
    </location>
</feature>
<dbReference type="GO" id="GO:0009063">
    <property type="term" value="P:amino acid catabolic process"/>
    <property type="evidence" value="ECO:0007669"/>
    <property type="project" value="TreeGrafter"/>
</dbReference>
<dbReference type="PANTHER" id="PTHR10742:SF382">
    <property type="entry name" value="AMINE OXIDASE DOMAIN-CONTAINING PROTEIN"/>
    <property type="match status" value="1"/>
</dbReference>
<feature type="domain" description="Amine oxidase" evidence="2">
    <location>
        <begin position="184"/>
        <end position="661"/>
    </location>
</feature>
<sequence>MLSSFRILAVAVAYSTSLALTEPIRPRSVIFRQPLEVEHGGIHNIHVDYQGDIDGELTIAYGTCDTTSPSQVHHHVGSTHVGAHHLAARHLEWDDQRPGRFVWVTPSTIPTGCLHAFLDGNHVGRSDELMLKHRRVRRQATMESVADPMGPWFDGVAYLQQKQPNETFVAATKSKRFGILGAGMAGLTTGLMLDSVGVRNWKILESSNRLGGRMWTSYLNNTRPEEGQYHEMGPMRFPYEITDPDTNETFPINDQKMVFQLADVLNEINAGNEELQVRFIPWIQSADNTPLTTNKRRPDGTFPGKTEIAKDPAYAADPVAYSNETAAEEALQALDDFKALSPERIKFYATDVFRAHKEAVEQGLFDWSEVEYLRKVIGTPLNTTDEVTPSQVVWPMWEYETVYFLANKWRTIAGGLSRMSEAFAPIVQDRIQFNSRAFSIKHNSENDTVSVGWRVSGTNPREVPSQTEEFDYVFNSVPFNLLKFWELPAYSSLMRRAIDRTVFGGAVKVAIQYETRFWEHLGKPIYGGCGRVNSPLIGQICYPSWGINETGPGTMMASYIPDYDATVACSMPEEEHIAYVQRAMVAIHGQVAEDQWTGNYARHCWEHDPNHAGAFALPIVPQQQLYLPAFFRTEFNTVFIGEHTSYTHSWVFSALESAARGTVQMLLDLGLVDEAKQVNQDWMARWIQL</sequence>
<evidence type="ECO:0000256" key="1">
    <source>
        <dbReference type="SAM" id="SignalP"/>
    </source>
</evidence>
<dbReference type="PANTHER" id="PTHR10742">
    <property type="entry name" value="FLAVIN MONOAMINE OXIDASE"/>
    <property type="match status" value="1"/>
</dbReference>
<dbReference type="Gene3D" id="3.90.660.10">
    <property type="match status" value="1"/>
</dbReference>
<dbReference type="Gene3D" id="1.20.1440.240">
    <property type="match status" value="1"/>
</dbReference>
<evidence type="ECO:0000313" key="3">
    <source>
        <dbReference type="EMBL" id="PSK41812.1"/>
    </source>
</evidence>
<dbReference type="SUPFAM" id="SSF54373">
    <property type="entry name" value="FAD-linked reductases, C-terminal domain"/>
    <property type="match status" value="1"/>
</dbReference>